<dbReference type="InterPro" id="IPR001289">
    <property type="entry name" value="NFYA"/>
</dbReference>
<keyword evidence="3 8" id="KW-0238">DNA-binding</keyword>
<dbReference type="PRINTS" id="PR00616">
    <property type="entry name" value="CCAATSUBUNTB"/>
</dbReference>
<feature type="compositionally biased region" description="Gly residues" evidence="9">
    <location>
        <begin position="303"/>
        <end position="312"/>
    </location>
</feature>
<evidence type="ECO:0000313" key="10">
    <source>
        <dbReference type="EMBL" id="MCD7462277.1"/>
    </source>
</evidence>
<evidence type="ECO:0000256" key="6">
    <source>
        <dbReference type="ARBA" id="ARBA00023242"/>
    </source>
</evidence>
<feature type="region of interest" description="Disordered" evidence="9">
    <location>
        <begin position="204"/>
        <end position="312"/>
    </location>
</feature>
<feature type="region of interest" description="Disordered" evidence="9">
    <location>
        <begin position="34"/>
        <end position="93"/>
    </location>
</feature>
<feature type="compositionally biased region" description="Polar residues" evidence="9">
    <location>
        <begin position="46"/>
        <end position="65"/>
    </location>
</feature>
<keyword evidence="4" id="KW-0010">Activator</keyword>
<dbReference type="Pfam" id="PF02045">
    <property type="entry name" value="CBFB_NFYA"/>
    <property type="match status" value="1"/>
</dbReference>
<evidence type="ECO:0000313" key="11">
    <source>
        <dbReference type="Proteomes" id="UP000823775"/>
    </source>
</evidence>
<comment type="function">
    <text evidence="8">Component of the sequence-specific heterotrimeric transcription factor (NF-Y) which specifically recognizes a 5'-CCAAT-3' box motif found in the promoters of its target genes.</text>
</comment>
<evidence type="ECO:0000256" key="3">
    <source>
        <dbReference type="ARBA" id="ARBA00023125"/>
    </source>
</evidence>
<keyword evidence="11" id="KW-1185">Reference proteome</keyword>
<evidence type="ECO:0000256" key="2">
    <source>
        <dbReference type="ARBA" id="ARBA00023015"/>
    </source>
</evidence>
<dbReference type="SMART" id="SM00521">
    <property type="entry name" value="CBF"/>
    <property type="match status" value="1"/>
</dbReference>
<dbReference type="Proteomes" id="UP000823775">
    <property type="component" value="Unassembled WGS sequence"/>
</dbReference>
<dbReference type="PROSITE" id="PS51152">
    <property type="entry name" value="NFYA_HAP2_2"/>
    <property type="match status" value="1"/>
</dbReference>
<proteinExistence type="inferred from homology"/>
<name>A0ABS8STG9_DATST</name>
<dbReference type="InterPro" id="IPR018362">
    <property type="entry name" value="CCAAT-binding_factor_CS"/>
</dbReference>
<feature type="compositionally biased region" description="Polar residues" evidence="9">
    <location>
        <begin position="240"/>
        <end position="252"/>
    </location>
</feature>
<evidence type="ECO:0000256" key="9">
    <source>
        <dbReference type="SAM" id="MobiDB-lite"/>
    </source>
</evidence>
<feature type="compositionally biased region" description="Basic and acidic residues" evidence="9">
    <location>
        <begin position="263"/>
        <end position="276"/>
    </location>
</feature>
<keyword evidence="2 8" id="KW-0805">Transcription regulation</keyword>
<comment type="subunit">
    <text evidence="7">Heterotrimeric transcription factor composed of three components, NF-YA, NF-YB and NF-YC. NF-YB and NF-YC must interact and dimerize for NF-YA association and DNA binding.</text>
</comment>
<evidence type="ECO:0000256" key="1">
    <source>
        <dbReference type="ARBA" id="ARBA00004123"/>
    </source>
</evidence>
<dbReference type="Gene3D" id="6.10.250.2430">
    <property type="match status" value="1"/>
</dbReference>
<evidence type="ECO:0000256" key="7">
    <source>
        <dbReference type="ARBA" id="ARBA00025911"/>
    </source>
</evidence>
<organism evidence="10 11">
    <name type="scientific">Datura stramonium</name>
    <name type="common">Jimsonweed</name>
    <name type="synonym">Common thornapple</name>
    <dbReference type="NCBI Taxonomy" id="4076"/>
    <lineage>
        <taxon>Eukaryota</taxon>
        <taxon>Viridiplantae</taxon>
        <taxon>Streptophyta</taxon>
        <taxon>Embryophyta</taxon>
        <taxon>Tracheophyta</taxon>
        <taxon>Spermatophyta</taxon>
        <taxon>Magnoliopsida</taxon>
        <taxon>eudicotyledons</taxon>
        <taxon>Gunneridae</taxon>
        <taxon>Pentapetalae</taxon>
        <taxon>asterids</taxon>
        <taxon>lamiids</taxon>
        <taxon>Solanales</taxon>
        <taxon>Solanaceae</taxon>
        <taxon>Solanoideae</taxon>
        <taxon>Datureae</taxon>
        <taxon>Datura</taxon>
    </lineage>
</organism>
<evidence type="ECO:0000256" key="8">
    <source>
        <dbReference type="RuleBase" id="RU367155"/>
    </source>
</evidence>
<gene>
    <name evidence="10" type="ORF">HAX54_048166</name>
</gene>
<accession>A0ABS8STG9</accession>
<comment type="caution">
    <text evidence="10">The sequence shown here is derived from an EMBL/GenBank/DDBJ whole genome shotgun (WGS) entry which is preliminary data.</text>
</comment>
<dbReference type="PANTHER" id="PTHR12632">
    <property type="entry name" value="TRANSCRIPTION FACTOR NF-Y ALPHA-RELATED"/>
    <property type="match status" value="1"/>
</dbReference>
<comment type="similarity">
    <text evidence="8">Belongs to the NFYA/HAP2 subunit family.</text>
</comment>
<protein>
    <recommendedName>
        <fullName evidence="8">Nuclear transcription factor Y subunit</fullName>
    </recommendedName>
</protein>
<reference evidence="10 11" key="1">
    <citation type="journal article" date="2021" name="BMC Genomics">
        <title>Datura genome reveals duplications of psychoactive alkaloid biosynthetic genes and high mutation rate following tissue culture.</title>
        <authorList>
            <person name="Rajewski A."/>
            <person name="Carter-House D."/>
            <person name="Stajich J."/>
            <person name="Litt A."/>
        </authorList>
    </citation>
    <scope>NUCLEOTIDE SEQUENCE [LARGE SCALE GENOMIC DNA]</scope>
    <source>
        <strain evidence="10">AR-01</strain>
    </source>
</reference>
<dbReference type="PROSITE" id="PS00686">
    <property type="entry name" value="NFYA_HAP2_1"/>
    <property type="match status" value="1"/>
</dbReference>
<keyword evidence="5 8" id="KW-0804">Transcription</keyword>
<comment type="subcellular location">
    <subcellularLocation>
        <location evidence="1 8">Nucleus</location>
    </subcellularLocation>
</comment>
<dbReference type="EMBL" id="JACEIK010000791">
    <property type="protein sequence ID" value="MCD7462277.1"/>
    <property type="molecule type" value="Genomic_DNA"/>
</dbReference>
<keyword evidence="6 8" id="KW-0539">Nucleus</keyword>
<sequence length="312" mass="34011">MQSKSKSANCGEAKTYNVLNSTVYAEPWWNTAGNNPVSLGLMRGSASDSQSPEQSVDGRSQSDGGSNEEDDDAPEKSQSTIPVHSDGSYPQVDQNLQPIASTIPPKGDGSLTQPPHLELIAHSMACAPNLYADPYYMGMMTPFGQPMVPPHVLDMHHPRMPLPHEMAQEPVYVNAKQYHGILRRRESRAKAELEKKLIKVRKPYLHESRHQHALKRARASGGRFAKKSDAGTSKGEGSGSAVSLQSVHSSGSEPLLPNAADAPEWHKDRSLAERQHSYSNGNGYGKQSDFQEPKYQAQSAKVGEGGSSGQRW</sequence>
<evidence type="ECO:0000256" key="5">
    <source>
        <dbReference type="ARBA" id="ARBA00023163"/>
    </source>
</evidence>
<evidence type="ECO:0000256" key="4">
    <source>
        <dbReference type="ARBA" id="ARBA00023159"/>
    </source>
</evidence>